<dbReference type="SUPFAM" id="SSF47188">
    <property type="entry name" value="Hemerythrin-like"/>
    <property type="match status" value="1"/>
</dbReference>
<dbReference type="Gene3D" id="1.20.120.50">
    <property type="entry name" value="Hemerythrin-like"/>
    <property type="match status" value="1"/>
</dbReference>
<dbReference type="InterPro" id="IPR050669">
    <property type="entry name" value="Hemerythrin"/>
</dbReference>
<keyword evidence="7" id="KW-1185">Reference proteome</keyword>
<dbReference type="InterPro" id="IPR002063">
    <property type="entry name" value="Haemerythrin"/>
</dbReference>
<feature type="binding site" evidence="4">
    <location>
        <position position="60"/>
    </location>
    <ligand>
        <name>Fe cation</name>
        <dbReference type="ChEBI" id="CHEBI:24875"/>
        <label>1</label>
    </ligand>
</feature>
<evidence type="ECO:0000256" key="3">
    <source>
        <dbReference type="ARBA" id="ARBA00023004"/>
    </source>
</evidence>
<keyword evidence="3 4" id="KW-0408">Iron</keyword>
<dbReference type="InterPro" id="IPR016131">
    <property type="entry name" value="Haemerythrin_Fe_BS"/>
</dbReference>
<dbReference type="PROSITE" id="PS00550">
    <property type="entry name" value="HEMERYTHRINS"/>
    <property type="match status" value="1"/>
</dbReference>
<dbReference type="PANTHER" id="PTHR37164:SF1">
    <property type="entry name" value="BACTERIOHEMERYTHRIN"/>
    <property type="match status" value="1"/>
</dbReference>
<keyword evidence="2 4" id="KW-0479">Metal-binding</keyword>
<evidence type="ECO:0000313" key="6">
    <source>
        <dbReference type="EMBL" id="KAK2179691.1"/>
    </source>
</evidence>
<dbReference type="PANTHER" id="PTHR37164">
    <property type="entry name" value="BACTERIOHEMERYTHRIN"/>
    <property type="match status" value="1"/>
</dbReference>
<comment type="caution">
    <text evidence="6">The sequence shown here is derived from an EMBL/GenBank/DDBJ whole genome shotgun (WGS) entry which is preliminary data.</text>
</comment>
<feature type="binding site" evidence="4">
    <location>
        <position position="75"/>
    </location>
    <ligand>
        <name>Fe cation</name>
        <dbReference type="ChEBI" id="CHEBI:24875"/>
        <label>2</label>
    </ligand>
</feature>
<accession>A0AAD9KYE4</accession>
<dbReference type="GO" id="GO:0005506">
    <property type="term" value="F:iron ion binding"/>
    <property type="evidence" value="ECO:0007669"/>
    <property type="project" value="InterPro"/>
</dbReference>
<evidence type="ECO:0000313" key="7">
    <source>
        <dbReference type="Proteomes" id="UP001209878"/>
    </source>
</evidence>
<gene>
    <name evidence="6" type="ORF">NP493_477g02024</name>
</gene>
<dbReference type="PRINTS" id="PR00186">
    <property type="entry name" value="HEMERYTHRIN"/>
</dbReference>
<dbReference type="AlphaFoldDB" id="A0AAD9KYE4"/>
<dbReference type="InterPro" id="IPR012827">
    <property type="entry name" value="Hemerythrin_metal-bd"/>
</dbReference>
<sequence length="120" mass="13462">MSFEVPSPYVWDDTFRVAYDNLDSEHQALFKCIAKCAENRGDAAALADLVKVTVDHFADEESMMTKTNFGGLPEHRKIHAEFVAKIKTLSAPLDDATVAFAKQWLVNHIKGVDFKYKGNL</sequence>
<name>A0AAD9KYE4_RIDPI</name>
<evidence type="ECO:0000256" key="1">
    <source>
        <dbReference type="ARBA" id="ARBA00010587"/>
    </source>
</evidence>
<organism evidence="6 7">
    <name type="scientific">Ridgeia piscesae</name>
    <name type="common">Tubeworm</name>
    <dbReference type="NCBI Taxonomy" id="27915"/>
    <lineage>
        <taxon>Eukaryota</taxon>
        <taxon>Metazoa</taxon>
        <taxon>Spiralia</taxon>
        <taxon>Lophotrochozoa</taxon>
        <taxon>Annelida</taxon>
        <taxon>Polychaeta</taxon>
        <taxon>Sedentaria</taxon>
        <taxon>Canalipalpata</taxon>
        <taxon>Sabellida</taxon>
        <taxon>Siboglinidae</taxon>
        <taxon>Ridgeia</taxon>
    </lineage>
</organism>
<feature type="binding site" evidence="4">
    <location>
        <position position="26"/>
    </location>
    <ligand>
        <name>Fe cation</name>
        <dbReference type="ChEBI" id="CHEBI:24875"/>
        <label>1</label>
    </ligand>
</feature>
<dbReference type="Proteomes" id="UP001209878">
    <property type="component" value="Unassembled WGS sequence"/>
</dbReference>
<dbReference type="EMBL" id="JAODUO010000477">
    <property type="protein sequence ID" value="KAK2179691.1"/>
    <property type="molecule type" value="Genomic_DNA"/>
</dbReference>
<protein>
    <recommendedName>
        <fullName evidence="5">Hemerythrin-like domain-containing protein</fullName>
    </recommendedName>
</protein>
<evidence type="ECO:0000256" key="2">
    <source>
        <dbReference type="ARBA" id="ARBA00022723"/>
    </source>
</evidence>
<evidence type="ECO:0000256" key="4">
    <source>
        <dbReference type="PIRSR" id="PIRSR002033-1"/>
    </source>
</evidence>
<dbReference type="InterPro" id="IPR012312">
    <property type="entry name" value="Hemerythrin-like"/>
</dbReference>
<feature type="binding site" evidence="4">
    <location>
        <position position="108"/>
    </location>
    <ligand>
        <name>Fe cation</name>
        <dbReference type="ChEBI" id="CHEBI:24875"/>
        <label>2</label>
    </ligand>
</feature>
<feature type="domain" description="Hemerythrin-like" evidence="5">
    <location>
        <begin position="18"/>
        <end position="117"/>
    </location>
</feature>
<feature type="binding site" evidence="4">
    <location>
        <position position="113"/>
    </location>
    <ligand>
        <name>Fe cation</name>
        <dbReference type="ChEBI" id="CHEBI:24875"/>
        <label>1</label>
    </ligand>
</feature>
<evidence type="ECO:0000259" key="5">
    <source>
        <dbReference type="Pfam" id="PF01814"/>
    </source>
</evidence>
<dbReference type="NCBIfam" id="TIGR00058">
    <property type="entry name" value="Hemerythrin"/>
    <property type="match status" value="1"/>
</dbReference>
<dbReference type="Pfam" id="PF01814">
    <property type="entry name" value="Hemerythrin"/>
    <property type="match status" value="1"/>
</dbReference>
<feature type="binding site" evidence="4">
    <location>
        <position position="113"/>
    </location>
    <ligand>
        <name>Fe cation</name>
        <dbReference type="ChEBI" id="CHEBI:24875"/>
        <label>2</label>
    </ligand>
</feature>
<proteinExistence type="inferred from homology"/>
<dbReference type="PIRSF" id="PIRSF002033">
    <property type="entry name" value="Hemerythrin"/>
    <property type="match status" value="1"/>
</dbReference>
<dbReference type="CDD" id="cd12107">
    <property type="entry name" value="Hemerythrin"/>
    <property type="match status" value="1"/>
</dbReference>
<reference evidence="6" key="1">
    <citation type="journal article" date="2023" name="Mol. Biol. Evol.">
        <title>Third-Generation Sequencing Reveals the Adaptive Role of the Epigenome in Three Deep-Sea Polychaetes.</title>
        <authorList>
            <person name="Perez M."/>
            <person name="Aroh O."/>
            <person name="Sun Y."/>
            <person name="Lan Y."/>
            <person name="Juniper S.K."/>
            <person name="Young C.R."/>
            <person name="Angers B."/>
            <person name="Qian P.Y."/>
        </authorList>
    </citation>
    <scope>NUCLEOTIDE SEQUENCE</scope>
    <source>
        <strain evidence="6">R07B-5</strain>
    </source>
</reference>
<dbReference type="InterPro" id="IPR035938">
    <property type="entry name" value="Hemerythrin-like_sf"/>
</dbReference>
<feature type="binding site" evidence="4">
    <location>
        <position position="60"/>
    </location>
    <ligand>
        <name>Fe cation</name>
        <dbReference type="ChEBI" id="CHEBI:24875"/>
        <label>2</label>
    </ligand>
</feature>
<comment type="similarity">
    <text evidence="1">Belongs to the hemerythrin family.</text>
</comment>
<dbReference type="NCBIfam" id="TIGR02481">
    <property type="entry name" value="hemeryth_dom"/>
    <property type="match status" value="1"/>
</dbReference>
<feature type="binding site" evidence="4">
    <location>
        <position position="56"/>
    </location>
    <ligand>
        <name>Fe cation</name>
        <dbReference type="ChEBI" id="CHEBI:24875"/>
        <label>1</label>
    </ligand>
</feature>
<feature type="binding site" evidence="4">
    <location>
        <position position="79"/>
    </location>
    <ligand>
        <name>Fe cation</name>
        <dbReference type="ChEBI" id="CHEBI:24875"/>
        <label>2</label>
    </ligand>
</feature>